<sequence length="322" mass="36620">MLELVFSTNRLVHRWILQCVEEGRLGEISELTREWVDVDDESTMYSPSLLEKNMTPWEARLCPWWIDYLIGVIPKQEKDLHERFKQETHSNKELDALTTPSSMEHQVNEGSDEIEASKNATKVTQGKGFMEPPSTSSEPKWMNAVEVSLAPTTSFVAESSLGRESRERRSMTRSVGFQYQTFIDALLVDVTQIDRFALISINKFFATQKTHLYSKDGVPCREVARLIFADFPTGLLVDALGPIPWEGMTIPKWNTFSPEVDGEIVRGGAERTSVFFWLLLATFTERCDYVLDVFAGCGDLGKASVEDLRHCICLELDDVLYE</sequence>
<dbReference type="InterPro" id="IPR029063">
    <property type="entry name" value="SAM-dependent_MTases_sf"/>
</dbReference>
<dbReference type="AlphaFoldDB" id="A0A9D4VAI5"/>
<dbReference type="SUPFAM" id="SSF53335">
    <property type="entry name" value="S-adenosyl-L-methionine-dependent methyltransferases"/>
    <property type="match status" value="1"/>
</dbReference>
<evidence type="ECO:0000313" key="2">
    <source>
        <dbReference type="Proteomes" id="UP000886520"/>
    </source>
</evidence>
<keyword evidence="2" id="KW-1185">Reference proteome</keyword>
<accession>A0A9D4VAI5</accession>
<comment type="caution">
    <text evidence="1">The sequence shown here is derived from an EMBL/GenBank/DDBJ whole genome shotgun (WGS) entry which is preliminary data.</text>
</comment>
<evidence type="ECO:0000313" key="1">
    <source>
        <dbReference type="EMBL" id="KAI5082784.1"/>
    </source>
</evidence>
<proteinExistence type="predicted"/>
<organism evidence="1 2">
    <name type="scientific">Adiantum capillus-veneris</name>
    <name type="common">Maidenhair fern</name>
    <dbReference type="NCBI Taxonomy" id="13818"/>
    <lineage>
        <taxon>Eukaryota</taxon>
        <taxon>Viridiplantae</taxon>
        <taxon>Streptophyta</taxon>
        <taxon>Embryophyta</taxon>
        <taxon>Tracheophyta</taxon>
        <taxon>Polypodiopsida</taxon>
        <taxon>Polypodiidae</taxon>
        <taxon>Polypodiales</taxon>
        <taxon>Pteridineae</taxon>
        <taxon>Pteridaceae</taxon>
        <taxon>Vittarioideae</taxon>
        <taxon>Adiantum</taxon>
    </lineage>
</organism>
<reference evidence="1" key="1">
    <citation type="submission" date="2021-01" db="EMBL/GenBank/DDBJ databases">
        <title>Adiantum capillus-veneris genome.</title>
        <authorList>
            <person name="Fang Y."/>
            <person name="Liao Q."/>
        </authorList>
    </citation>
    <scope>NUCLEOTIDE SEQUENCE</scope>
    <source>
        <strain evidence="1">H3</strain>
        <tissue evidence="1">Leaf</tissue>
    </source>
</reference>
<dbReference type="EMBL" id="JABFUD020000002">
    <property type="protein sequence ID" value="KAI5082784.1"/>
    <property type="molecule type" value="Genomic_DNA"/>
</dbReference>
<dbReference type="Proteomes" id="UP000886520">
    <property type="component" value="Chromosome 3"/>
</dbReference>
<protein>
    <submittedName>
        <fullName evidence="1">Uncharacterized protein</fullName>
    </submittedName>
</protein>
<gene>
    <name evidence="1" type="ORF">GOP47_0002527</name>
</gene>
<name>A0A9D4VAI5_ADICA</name>